<evidence type="ECO:0000256" key="2">
    <source>
        <dbReference type="ARBA" id="ARBA00001585"/>
    </source>
</evidence>
<keyword evidence="10" id="KW-1185">Reference proteome</keyword>
<name>A0A1R1PHP7_ZANCU</name>
<dbReference type="GO" id="GO:0070006">
    <property type="term" value="F:metalloaminopeptidase activity"/>
    <property type="evidence" value="ECO:0007669"/>
    <property type="project" value="InterPro"/>
</dbReference>
<dbReference type="SUPFAM" id="SSF53187">
    <property type="entry name" value="Zn-dependent exopeptidases"/>
    <property type="match status" value="1"/>
</dbReference>
<dbReference type="Proteomes" id="UP000188320">
    <property type="component" value="Unassembled WGS sequence"/>
</dbReference>
<accession>A0A1R1PHP7</accession>
<evidence type="ECO:0000259" key="7">
    <source>
        <dbReference type="Pfam" id="PF00883"/>
    </source>
</evidence>
<evidence type="ECO:0000313" key="10">
    <source>
        <dbReference type="Proteomes" id="UP000188320"/>
    </source>
</evidence>
<feature type="domain" description="Cytosol aminopeptidase" evidence="7">
    <location>
        <begin position="200"/>
        <end position="531"/>
    </location>
</feature>
<evidence type="ECO:0000259" key="8">
    <source>
        <dbReference type="Pfam" id="PF02789"/>
    </source>
</evidence>
<evidence type="ECO:0000256" key="4">
    <source>
        <dbReference type="ARBA" id="ARBA00022438"/>
    </source>
</evidence>
<gene>
    <name evidence="9" type="ORF">AX774_g6090</name>
</gene>
<keyword evidence="4 9" id="KW-0031">Aminopeptidase</keyword>
<sequence length="542" mass="59204">MFANSSGKFQRLLSIYSLNSIKTQYRTKTTKMAKNLNKGLVVGIYNDFKLSFEETNPQFLTKEISSMIIEEVKARQLKCKPGDFHVFYEKAKDSSEFLKIAVVGLGGKDSPSPSVIENVRSAVGTGVRNLRELNVENIQIDPSLNPQGAAEGAYLGSYKYDVLKTNKKEKAGEMSIEQVSSEQANLELWEKGKIYAESQNWARTLAFTPANLMTPTIFGEECVKELTKFENVTVNVHDKEWAEKHKMGAFLSVAVGSDQPPKFVEIIYKGGKEGEQPIVYVGKGITFDTGGISIKPSRNMDLMKGDMGGAASVVAAMRGIAALKLPINAVCCVPLAENMPSEKATKPGDVVVAMNGKTIEVIDTDAEGRMALADALTYAVEYHNPYIAVDVATLTGAMVVALGDIYTGVFTPSNQLWSLVDAAATVTSDKAWRMPLNSDYMRLVESQVADIANYVDIFGAGANAAAVFLREFVSRVKNTDNGAAVERERAEEPSEALPKWAHMDIAGTMETEKNSGHHVRGMTGRPTRLLIEMANLVPKKQL</sequence>
<dbReference type="GO" id="GO:0006508">
    <property type="term" value="P:proteolysis"/>
    <property type="evidence" value="ECO:0007669"/>
    <property type="project" value="UniProtKB-KW"/>
</dbReference>
<comment type="catalytic activity">
    <reaction evidence="1">
        <text>Release of an N-terminal amino acid, Xaa-|-Yaa-, in which Xaa is preferably Leu, but may be other amino acids including Pro although not Arg or Lys, and Yaa may be Pro. Amino acid amides and methyl esters are also readily hydrolyzed, but rates on arylamides are exceedingly low.</text>
        <dbReference type="EC" id="3.4.11.1"/>
    </reaction>
</comment>
<dbReference type="PRINTS" id="PR00481">
    <property type="entry name" value="LAMNOPPTDASE"/>
</dbReference>
<protein>
    <submittedName>
        <fullName evidence="9">Cytosol aminopeptidase</fullName>
    </submittedName>
</protein>
<reference evidence="10" key="1">
    <citation type="submission" date="2017-01" db="EMBL/GenBank/DDBJ databases">
        <authorList>
            <person name="Wang Y."/>
            <person name="White M."/>
            <person name="Kvist S."/>
            <person name="Moncalvo J.-M."/>
        </authorList>
    </citation>
    <scope>NUCLEOTIDE SEQUENCE [LARGE SCALE GENOMIC DNA]</scope>
    <source>
        <strain evidence="10">COL-18-3</strain>
    </source>
</reference>
<dbReference type="GO" id="GO:0005737">
    <property type="term" value="C:cytoplasm"/>
    <property type="evidence" value="ECO:0007669"/>
    <property type="project" value="InterPro"/>
</dbReference>
<dbReference type="CDD" id="cd00433">
    <property type="entry name" value="Peptidase_M17"/>
    <property type="match status" value="1"/>
</dbReference>
<keyword evidence="5" id="KW-0645">Protease</keyword>
<evidence type="ECO:0000313" key="9">
    <source>
        <dbReference type="EMBL" id="OMH80477.1"/>
    </source>
</evidence>
<organism evidence="9 10">
    <name type="scientific">Zancudomyces culisetae</name>
    <name type="common">Gut fungus</name>
    <name type="synonym">Smittium culisetae</name>
    <dbReference type="NCBI Taxonomy" id="1213189"/>
    <lineage>
        <taxon>Eukaryota</taxon>
        <taxon>Fungi</taxon>
        <taxon>Fungi incertae sedis</taxon>
        <taxon>Zoopagomycota</taxon>
        <taxon>Kickxellomycotina</taxon>
        <taxon>Harpellomycetes</taxon>
        <taxon>Harpellales</taxon>
        <taxon>Legeriomycetaceae</taxon>
        <taxon>Zancudomyces</taxon>
    </lineage>
</organism>
<dbReference type="InterPro" id="IPR008283">
    <property type="entry name" value="Peptidase_M17_N"/>
</dbReference>
<dbReference type="PANTHER" id="PTHR11963:SF23">
    <property type="entry name" value="CYTOSOL AMINOPEPTIDASE"/>
    <property type="match status" value="1"/>
</dbReference>
<dbReference type="EMBL" id="LSSK01001174">
    <property type="protein sequence ID" value="OMH80477.1"/>
    <property type="molecule type" value="Genomic_DNA"/>
</dbReference>
<evidence type="ECO:0000256" key="1">
    <source>
        <dbReference type="ARBA" id="ARBA00000135"/>
    </source>
</evidence>
<dbReference type="HAMAP" id="MF_00181">
    <property type="entry name" value="Cytosol_peptidase_M17"/>
    <property type="match status" value="1"/>
</dbReference>
<dbReference type="AlphaFoldDB" id="A0A1R1PHP7"/>
<comment type="caution">
    <text evidence="9">The sequence shown here is derived from an EMBL/GenBank/DDBJ whole genome shotgun (WGS) entry which is preliminary data.</text>
</comment>
<dbReference type="SUPFAM" id="SSF52949">
    <property type="entry name" value="Macro domain-like"/>
    <property type="match status" value="1"/>
</dbReference>
<dbReference type="InterPro" id="IPR011356">
    <property type="entry name" value="Leucine_aapep/pepB"/>
</dbReference>
<evidence type="ECO:0000256" key="6">
    <source>
        <dbReference type="ARBA" id="ARBA00022801"/>
    </source>
</evidence>
<dbReference type="OrthoDB" id="412814at2759"/>
<evidence type="ECO:0000256" key="5">
    <source>
        <dbReference type="ARBA" id="ARBA00022670"/>
    </source>
</evidence>
<dbReference type="GO" id="GO:0030145">
    <property type="term" value="F:manganese ion binding"/>
    <property type="evidence" value="ECO:0007669"/>
    <property type="project" value="InterPro"/>
</dbReference>
<comment type="catalytic activity">
    <reaction evidence="2">
        <text>Release of N-terminal proline from a peptide.</text>
        <dbReference type="EC" id="3.4.11.5"/>
    </reaction>
</comment>
<dbReference type="InterPro" id="IPR043472">
    <property type="entry name" value="Macro_dom-like"/>
</dbReference>
<dbReference type="InterPro" id="IPR000819">
    <property type="entry name" value="Peptidase_M17_C"/>
</dbReference>
<dbReference type="PANTHER" id="PTHR11963">
    <property type="entry name" value="LEUCINE AMINOPEPTIDASE-RELATED"/>
    <property type="match status" value="1"/>
</dbReference>
<proteinExistence type="inferred from homology"/>
<keyword evidence="6" id="KW-0378">Hydrolase</keyword>
<evidence type="ECO:0000256" key="3">
    <source>
        <dbReference type="ARBA" id="ARBA00009528"/>
    </source>
</evidence>
<dbReference type="Pfam" id="PF00883">
    <property type="entry name" value="Peptidase_M17"/>
    <property type="match status" value="1"/>
</dbReference>
<dbReference type="Gene3D" id="3.40.220.10">
    <property type="entry name" value="Leucine Aminopeptidase, subunit E, domain 1"/>
    <property type="match status" value="1"/>
</dbReference>
<comment type="similarity">
    <text evidence="3">Belongs to the peptidase M17 family.</text>
</comment>
<dbReference type="Gene3D" id="3.40.630.10">
    <property type="entry name" value="Zn peptidases"/>
    <property type="match status" value="1"/>
</dbReference>
<feature type="domain" description="Peptidase M17 leucyl aminopeptidase N-terminal" evidence="8">
    <location>
        <begin position="41"/>
        <end position="167"/>
    </location>
</feature>
<dbReference type="InterPro" id="IPR023042">
    <property type="entry name" value="Peptidase_M17_leu_NH2_pept"/>
</dbReference>
<dbReference type="Pfam" id="PF02789">
    <property type="entry name" value="Peptidase_M17_N"/>
    <property type="match status" value="1"/>
</dbReference>